<evidence type="ECO:0000313" key="7">
    <source>
        <dbReference type="Proteomes" id="UP001603857"/>
    </source>
</evidence>
<evidence type="ECO:0000259" key="5">
    <source>
        <dbReference type="PROSITE" id="PS50199"/>
    </source>
</evidence>
<proteinExistence type="predicted"/>
<evidence type="ECO:0000313" key="6">
    <source>
        <dbReference type="EMBL" id="KAL2346736.1"/>
    </source>
</evidence>
<evidence type="ECO:0000256" key="2">
    <source>
        <dbReference type="ARBA" id="ARBA00022771"/>
    </source>
</evidence>
<dbReference type="InterPro" id="IPR001876">
    <property type="entry name" value="Znf_RanBP2"/>
</dbReference>
<dbReference type="Pfam" id="PF00641">
    <property type="entry name" value="Zn_ribbon_RanBP"/>
    <property type="match status" value="2"/>
</dbReference>
<dbReference type="PROSITE" id="PS50199">
    <property type="entry name" value="ZF_RANBP2_2"/>
    <property type="match status" value="2"/>
</dbReference>
<dbReference type="FunFam" id="4.10.1060.10:FF:000023">
    <property type="entry name" value="Ran-binding zinc finger protein"/>
    <property type="match status" value="1"/>
</dbReference>
<keyword evidence="7" id="KW-1185">Reference proteome</keyword>
<dbReference type="Gene3D" id="4.10.1060.10">
    <property type="entry name" value="Zinc finger, RanBP2-type"/>
    <property type="match status" value="2"/>
</dbReference>
<name>A0ABD1NF32_9FABA</name>
<gene>
    <name evidence="6" type="ORF">Fmac_000736</name>
</gene>
<sequence length="166" mass="17937">MSRPGDWNCRTCNHLNFQRRESCQRCGEPRSGGDYGGGFGGRGSSSFGFTTGPDVRPGDWYCTVGNCGAHNFASRSSCFKCGAPKEDSSTAPFDPIRPFTFTAGTSARPGWKSGQDATSITSRIEWSATDAMHQGTLVVAGLPIQRRVPGSMWFAVYGEMRGYPIS</sequence>
<dbReference type="SUPFAM" id="SSF90209">
    <property type="entry name" value="Ran binding protein zinc finger-like"/>
    <property type="match status" value="2"/>
</dbReference>
<dbReference type="PANTHER" id="PTHR23111:SF74">
    <property type="entry name" value="OS02G0203700 PROTEIN"/>
    <property type="match status" value="1"/>
</dbReference>
<keyword evidence="2 4" id="KW-0863">Zinc-finger</keyword>
<feature type="domain" description="RanBP2-type" evidence="5">
    <location>
        <begin position="3"/>
        <end position="32"/>
    </location>
</feature>
<reference evidence="6 7" key="1">
    <citation type="submission" date="2024-08" db="EMBL/GenBank/DDBJ databases">
        <title>Insights into the chromosomal genome structure of Flemingia macrophylla.</title>
        <authorList>
            <person name="Ding Y."/>
            <person name="Zhao Y."/>
            <person name="Bi W."/>
            <person name="Wu M."/>
            <person name="Zhao G."/>
            <person name="Gong Y."/>
            <person name="Li W."/>
            <person name="Zhang P."/>
        </authorList>
    </citation>
    <scope>NUCLEOTIDE SEQUENCE [LARGE SCALE GENOMIC DNA]</scope>
    <source>
        <strain evidence="6">DYQJB</strain>
        <tissue evidence="6">Leaf</tissue>
    </source>
</reference>
<organism evidence="6 7">
    <name type="scientific">Flemingia macrophylla</name>
    <dbReference type="NCBI Taxonomy" id="520843"/>
    <lineage>
        <taxon>Eukaryota</taxon>
        <taxon>Viridiplantae</taxon>
        <taxon>Streptophyta</taxon>
        <taxon>Embryophyta</taxon>
        <taxon>Tracheophyta</taxon>
        <taxon>Spermatophyta</taxon>
        <taxon>Magnoliopsida</taxon>
        <taxon>eudicotyledons</taxon>
        <taxon>Gunneridae</taxon>
        <taxon>Pentapetalae</taxon>
        <taxon>rosids</taxon>
        <taxon>fabids</taxon>
        <taxon>Fabales</taxon>
        <taxon>Fabaceae</taxon>
        <taxon>Papilionoideae</taxon>
        <taxon>50 kb inversion clade</taxon>
        <taxon>NPAAA clade</taxon>
        <taxon>indigoferoid/millettioid clade</taxon>
        <taxon>Phaseoleae</taxon>
        <taxon>Flemingia</taxon>
    </lineage>
</organism>
<dbReference type="GO" id="GO:0008270">
    <property type="term" value="F:zinc ion binding"/>
    <property type="evidence" value="ECO:0007669"/>
    <property type="project" value="UniProtKB-KW"/>
</dbReference>
<comment type="caution">
    <text evidence="6">The sequence shown here is derived from an EMBL/GenBank/DDBJ whole genome shotgun (WGS) entry which is preliminary data.</text>
</comment>
<dbReference type="AlphaFoldDB" id="A0ABD1NF32"/>
<accession>A0ABD1NF32</accession>
<dbReference type="SMART" id="SM00547">
    <property type="entry name" value="ZnF_RBZ"/>
    <property type="match status" value="2"/>
</dbReference>
<keyword evidence="3" id="KW-0862">Zinc</keyword>
<dbReference type="EMBL" id="JBGMDY010000001">
    <property type="protein sequence ID" value="KAL2346736.1"/>
    <property type="molecule type" value="Genomic_DNA"/>
</dbReference>
<evidence type="ECO:0000256" key="1">
    <source>
        <dbReference type="ARBA" id="ARBA00022723"/>
    </source>
</evidence>
<dbReference type="PANTHER" id="PTHR23111">
    <property type="entry name" value="ZINC FINGER PROTEIN"/>
    <property type="match status" value="1"/>
</dbReference>
<feature type="domain" description="RanBP2-type" evidence="5">
    <location>
        <begin position="56"/>
        <end position="87"/>
    </location>
</feature>
<dbReference type="PROSITE" id="PS01358">
    <property type="entry name" value="ZF_RANBP2_1"/>
    <property type="match status" value="2"/>
</dbReference>
<dbReference type="InterPro" id="IPR036443">
    <property type="entry name" value="Znf_RanBP2_sf"/>
</dbReference>
<protein>
    <recommendedName>
        <fullName evidence="5">RanBP2-type domain-containing protein</fullName>
    </recommendedName>
</protein>
<dbReference type="Proteomes" id="UP001603857">
    <property type="component" value="Unassembled WGS sequence"/>
</dbReference>
<keyword evidence="1" id="KW-0479">Metal-binding</keyword>
<evidence type="ECO:0000256" key="4">
    <source>
        <dbReference type="PROSITE-ProRule" id="PRU00322"/>
    </source>
</evidence>
<evidence type="ECO:0000256" key="3">
    <source>
        <dbReference type="ARBA" id="ARBA00022833"/>
    </source>
</evidence>